<evidence type="ECO:0000313" key="6">
    <source>
        <dbReference type="Proteomes" id="UP000292935"/>
    </source>
</evidence>
<evidence type="ECO:0000313" key="5">
    <source>
        <dbReference type="EMBL" id="RXZ49286.1"/>
    </source>
</evidence>
<dbReference type="PANTHER" id="PTHR31082:SF4">
    <property type="entry name" value="PHEROMONE-REGULATED MEMBRANE PROTEIN 10"/>
    <property type="match status" value="1"/>
</dbReference>
<evidence type="ECO:0000256" key="3">
    <source>
        <dbReference type="SAM" id="Phobius"/>
    </source>
</evidence>
<keyword evidence="3" id="KW-0472">Membrane</keyword>
<comment type="similarity">
    <text evidence="1">Belongs to the ThrE exporter (TC 2.A.79) family.</text>
</comment>
<dbReference type="InterPro" id="IPR010619">
    <property type="entry name" value="ThrE-like_N"/>
</dbReference>
<feature type="transmembrane region" description="Helical" evidence="3">
    <location>
        <begin position="560"/>
        <end position="580"/>
    </location>
</feature>
<dbReference type="Proteomes" id="UP000292935">
    <property type="component" value="Unassembled WGS sequence"/>
</dbReference>
<feature type="transmembrane region" description="Helical" evidence="3">
    <location>
        <begin position="525"/>
        <end position="548"/>
    </location>
</feature>
<keyword evidence="3" id="KW-0812">Transmembrane</keyword>
<dbReference type="OrthoDB" id="235893at2"/>
<feature type="transmembrane region" description="Helical" evidence="3">
    <location>
        <begin position="318"/>
        <end position="338"/>
    </location>
</feature>
<dbReference type="AlphaFoldDB" id="A0A4Q2JQS2"/>
<reference evidence="5 6" key="1">
    <citation type="submission" date="2019-01" db="EMBL/GenBank/DDBJ databases">
        <authorList>
            <person name="Li J."/>
        </authorList>
    </citation>
    <scope>NUCLEOTIDE SEQUENCE [LARGE SCALE GENOMIC DNA]</scope>
    <source>
        <strain evidence="5 6">CCUG 35506</strain>
    </source>
</reference>
<feature type="transmembrane region" description="Helical" evidence="3">
    <location>
        <begin position="444"/>
        <end position="463"/>
    </location>
</feature>
<feature type="transmembrane region" description="Helical" evidence="3">
    <location>
        <begin position="345"/>
        <end position="365"/>
    </location>
</feature>
<sequence>MSAGGRMRIVVAIGALAGAAWFGIGWIAATPPAAWATSTASVTAPGAAPIVEPLPTDEPIESTPPATEPEPEPEPTPTTEPEPTNEPVPTTPPPTTEAPASEVPPTPTETPSQAPVLEPVPPAVLDESESPWSWIIAAVVLLASAAVLFAIRRPGVSEEDAATGELVTGVLAPGGPPAGTTPPPAVTLAAMESVGEAMIDAGYSVTTVHAALLDIATVNAAPATEIIVFPTALIVSARGVGDLSTGAVSSGSSKLTLSQIDALNRTVEAARSGAIDPATTRRRIRALRRQPMPYSPVQRVVAYALLSGGLSVLLGASWAGAGAAAVLGVFAGAAQLLSARAPRDYQALVTVAIAFGVSIAVFLLIRAGLDPGVLPALIAPLVTLLPGSLLTTGVIELATGQMMSGGGRLAAGTMQLVLLAVGIVGAAALVGVPRIDFTTASLPIGPIAPWIAVAVFGVGIVVYNCGRRDSIVWILLVLYSAYGAQVIGDVFFGGVLSAFVGALVMTPVAVLVARQRTGPPAVVSFLPAFWLLVPGAIGLVGVATILGGDQAGADTLVTTASTMVAIALGILAGSAVTGRLRSSRGPLL</sequence>
<feature type="region of interest" description="Disordered" evidence="2">
    <location>
        <begin position="47"/>
        <end position="119"/>
    </location>
</feature>
<gene>
    <name evidence="5" type="ORF">ESP57_10205</name>
</gene>
<dbReference type="PANTHER" id="PTHR31082">
    <property type="entry name" value="PHEROMONE-REGULATED MEMBRANE PROTEIN 10"/>
    <property type="match status" value="1"/>
</dbReference>
<dbReference type="EMBL" id="SDPO01000002">
    <property type="protein sequence ID" value="RXZ49286.1"/>
    <property type="molecule type" value="Genomic_DNA"/>
</dbReference>
<feature type="transmembrane region" description="Helical" evidence="3">
    <location>
        <begin position="377"/>
        <end position="397"/>
    </location>
</feature>
<proteinExistence type="inferred from homology"/>
<feature type="transmembrane region" description="Helical" evidence="3">
    <location>
        <begin position="470"/>
        <end position="488"/>
    </location>
</feature>
<evidence type="ECO:0000256" key="2">
    <source>
        <dbReference type="SAM" id="MobiDB-lite"/>
    </source>
</evidence>
<accession>A0A4Q2JQS2</accession>
<keyword evidence="6" id="KW-1185">Reference proteome</keyword>
<feature type="compositionally biased region" description="Pro residues" evidence="2">
    <location>
        <begin position="74"/>
        <end position="108"/>
    </location>
</feature>
<protein>
    <recommendedName>
        <fullName evidence="4">Threonine/serine exporter-like N-terminal domain-containing protein</fullName>
    </recommendedName>
</protein>
<evidence type="ECO:0000256" key="1">
    <source>
        <dbReference type="ARBA" id="ARBA00034125"/>
    </source>
</evidence>
<dbReference type="InterPro" id="IPR051361">
    <property type="entry name" value="ThrE/Ser_Exporter"/>
</dbReference>
<feature type="transmembrane region" description="Helical" evidence="3">
    <location>
        <begin position="9"/>
        <end position="29"/>
    </location>
</feature>
<dbReference type="Pfam" id="PF06738">
    <property type="entry name" value="ThrE"/>
    <property type="match status" value="1"/>
</dbReference>
<feature type="domain" description="Threonine/serine exporter-like N-terminal" evidence="4">
    <location>
        <begin position="193"/>
        <end position="429"/>
    </location>
</feature>
<feature type="transmembrane region" description="Helical" evidence="3">
    <location>
        <begin position="132"/>
        <end position="151"/>
    </location>
</feature>
<comment type="caution">
    <text evidence="5">The sequence shown here is derived from an EMBL/GenBank/DDBJ whole genome shotgun (WGS) entry which is preliminary data.</text>
</comment>
<keyword evidence="3" id="KW-1133">Transmembrane helix</keyword>
<feature type="transmembrane region" description="Helical" evidence="3">
    <location>
        <begin position="409"/>
        <end position="432"/>
    </location>
</feature>
<organism evidence="5 6">
    <name type="scientific">Agromyces fucosus</name>
    <dbReference type="NCBI Taxonomy" id="41985"/>
    <lineage>
        <taxon>Bacteria</taxon>
        <taxon>Bacillati</taxon>
        <taxon>Actinomycetota</taxon>
        <taxon>Actinomycetes</taxon>
        <taxon>Micrococcales</taxon>
        <taxon>Microbacteriaceae</taxon>
        <taxon>Agromyces</taxon>
    </lineage>
</organism>
<evidence type="ECO:0000259" key="4">
    <source>
        <dbReference type="Pfam" id="PF06738"/>
    </source>
</evidence>
<dbReference type="RefSeq" id="WP_129231450.1">
    <property type="nucleotide sequence ID" value="NZ_SDPO01000002.1"/>
</dbReference>
<dbReference type="GO" id="GO:0022857">
    <property type="term" value="F:transmembrane transporter activity"/>
    <property type="evidence" value="ECO:0007669"/>
    <property type="project" value="InterPro"/>
</dbReference>
<feature type="transmembrane region" description="Helical" evidence="3">
    <location>
        <begin position="494"/>
        <end position="513"/>
    </location>
</feature>
<name>A0A4Q2JQS2_9MICO</name>